<dbReference type="InterPro" id="IPR011009">
    <property type="entry name" value="Kinase-like_dom_sf"/>
</dbReference>
<name>A0AAE8SIM8_9HYPO</name>
<feature type="domain" description="Protein kinase" evidence="1">
    <location>
        <begin position="240"/>
        <end position="326"/>
    </location>
</feature>
<evidence type="ECO:0000313" key="3">
    <source>
        <dbReference type="EMBL" id="SPJ77019.1"/>
    </source>
</evidence>
<evidence type="ECO:0000259" key="2">
    <source>
        <dbReference type="Pfam" id="PF07859"/>
    </source>
</evidence>
<comment type="caution">
    <text evidence="3">The sequence shown here is derived from an EMBL/GenBank/DDBJ whole genome shotgun (WGS) entry which is preliminary data.</text>
</comment>
<dbReference type="GO" id="GO:0016787">
    <property type="term" value="F:hydrolase activity"/>
    <property type="evidence" value="ECO:0007669"/>
    <property type="project" value="InterPro"/>
</dbReference>
<dbReference type="SUPFAM" id="SSF56112">
    <property type="entry name" value="Protein kinase-like (PK-like)"/>
    <property type="match status" value="1"/>
</dbReference>
<dbReference type="PANTHER" id="PTHR23024:SF24">
    <property type="entry name" value="ALPHA_BETA HYDROLASE FOLD-3 DOMAIN-CONTAINING PROTEIN"/>
    <property type="match status" value="1"/>
</dbReference>
<protein>
    <submittedName>
        <fullName evidence="3">Related to Putative sterigmatocystin biosynthesis lipase/esterase STCI</fullName>
    </submittedName>
</protein>
<dbReference type="AlphaFoldDB" id="A0AAE8SIM8"/>
<organism evidence="3 4">
    <name type="scientific">Fusarium torulosum</name>
    <dbReference type="NCBI Taxonomy" id="33205"/>
    <lineage>
        <taxon>Eukaryota</taxon>
        <taxon>Fungi</taxon>
        <taxon>Dikarya</taxon>
        <taxon>Ascomycota</taxon>
        <taxon>Pezizomycotina</taxon>
        <taxon>Sordariomycetes</taxon>
        <taxon>Hypocreomycetidae</taxon>
        <taxon>Hypocreales</taxon>
        <taxon>Nectriaceae</taxon>
        <taxon>Fusarium</taxon>
    </lineage>
</organism>
<sequence length="662" mass="73198">MSDLEATEMMDDIAVNQLHGGNGGGADIVFTFNDKQISVSIFPSNASSTKATRHLGPGERPLQDHLVDLISQATTCQDDDEFEKLGDEILSVILDAGRPLFSRPIFSQGTPAQNDQFLHRLLFPQIIYFRLEAPAGCASIVPINSSEANTTVTIDSTLDQSFEEQLKIDQGLPRYIPEEIVVTKSFVRGASTVTAAVQVQGRDMFCKSRGEPSGLFGTSEGRELECLGEMLKTSPQPNKLQVPQLLGYIHHKDTNQILGFLRQWVPGRRLSDIDITTTAVEKRQKWILQVSETIQYLHKHGLVWGDGKSSNIIIDEQDNAWLIDFGGGFTEGWVDEELSETKEGDEQTLAKIVFKKAGGPPLPSNINIPTLRFSSNDHKGEARWVAGNPPAKLTERDIEILVRDSSSIPAYAYALSNPKPEDKLPIFVFFHSGGFRMGTRHDDTGSNRITTLEAGIILVSLDYRLVPRYPFPHAIHDGVDGSHWIAQYPTQVHPSASLAARFIIGGIPAEAYIANGVVYLNCDLGSPVDITGLFLNAGPLFPSPFVPEKYNDYISHEQNRNVTFPPEDTAQILIAAWMPDPNSPIIAPAAHLSGNSGIPLTYFQVFAFNALRDESIIYMRILEAEDILMRLYLNPDLPHTFGKLLPQLTKEVDKRTNIIMGV</sequence>
<dbReference type="Proteomes" id="UP001187734">
    <property type="component" value="Unassembled WGS sequence"/>
</dbReference>
<feature type="domain" description="Alpha/beta hydrolase fold-3" evidence="2">
    <location>
        <begin position="427"/>
        <end position="641"/>
    </location>
</feature>
<dbReference type="InterPro" id="IPR000719">
    <property type="entry name" value="Prot_kinase_dom"/>
</dbReference>
<proteinExistence type="predicted"/>
<keyword evidence="4" id="KW-1185">Reference proteome</keyword>
<dbReference type="InterPro" id="IPR029058">
    <property type="entry name" value="AB_hydrolase_fold"/>
</dbReference>
<dbReference type="GO" id="GO:0005524">
    <property type="term" value="F:ATP binding"/>
    <property type="evidence" value="ECO:0007669"/>
    <property type="project" value="InterPro"/>
</dbReference>
<dbReference type="InterPro" id="IPR050466">
    <property type="entry name" value="Carboxylest/Gibb_receptor"/>
</dbReference>
<dbReference type="Gene3D" id="1.10.510.10">
    <property type="entry name" value="Transferase(Phosphotransferase) domain 1"/>
    <property type="match status" value="1"/>
</dbReference>
<accession>A0AAE8SIM8</accession>
<reference evidence="3" key="1">
    <citation type="submission" date="2018-03" db="EMBL/GenBank/DDBJ databases">
        <authorList>
            <person name="Guldener U."/>
        </authorList>
    </citation>
    <scope>NUCLEOTIDE SEQUENCE</scope>
</reference>
<gene>
    <name evidence="3" type="ORF">FTOL_06246</name>
</gene>
<dbReference type="PANTHER" id="PTHR23024">
    <property type="entry name" value="ARYLACETAMIDE DEACETYLASE"/>
    <property type="match status" value="1"/>
</dbReference>
<dbReference type="GO" id="GO:0004672">
    <property type="term" value="F:protein kinase activity"/>
    <property type="evidence" value="ECO:0007669"/>
    <property type="project" value="InterPro"/>
</dbReference>
<dbReference type="InterPro" id="IPR013094">
    <property type="entry name" value="AB_hydrolase_3"/>
</dbReference>
<evidence type="ECO:0000259" key="1">
    <source>
        <dbReference type="Pfam" id="PF00069"/>
    </source>
</evidence>
<evidence type="ECO:0000313" key="4">
    <source>
        <dbReference type="Proteomes" id="UP001187734"/>
    </source>
</evidence>
<dbReference type="SUPFAM" id="SSF53474">
    <property type="entry name" value="alpha/beta-Hydrolases"/>
    <property type="match status" value="1"/>
</dbReference>
<dbReference type="Pfam" id="PF07859">
    <property type="entry name" value="Abhydrolase_3"/>
    <property type="match status" value="1"/>
</dbReference>
<dbReference type="Pfam" id="PF00069">
    <property type="entry name" value="Pkinase"/>
    <property type="match status" value="1"/>
</dbReference>
<dbReference type="EMBL" id="ONZP01000207">
    <property type="protein sequence ID" value="SPJ77019.1"/>
    <property type="molecule type" value="Genomic_DNA"/>
</dbReference>
<dbReference type="Gene3D" id="3.40.50.1820">
    <property type="entry name" value="alpha/beta hydrolase"/>
    <property type="match status" value="1"/>
</dbReference>